<feature type="compositionally biased region" description="Polar residues" evidence="3">
    <location>
        <begin position="42"/>
        <end position="55"/>
    </location>
</feature>
<sequence>MFAFRLIPYQFKGFYWRYEMKEMLDRGTQKVTTDYLVEPETQRGSGSKLPSSQTNEESKEEFVGKVASSLEIPDIIKRVAEEGTRSTSSDTVIVSWSIHLESASSQSQHKPYALECDPKTKTTSQPSATSESELPSSQVNNANQSIVDNFSGTVHESKSGPHLQLLEEKSSSICSPSLTEMTSILTDCAKDIVGRVINLIVDESRNVCCFKCIVDDFEKEKPELEAKWRSISKDIEDTKRRADEIRDDVIHWEVEAKKLIDEDTKTKVSCFGGWCPNCIWRYKRGKQLTQLTNDVRTLKATNFPCVGRSPHLLDAEIHSSQANGDIQSIQLSDKSRKALGKKEKKVKYLFCDDLEVRDMDVFPRWFDASQLEILIIGMEVTDSVKVSDAFFEKMTRLRVLLLQNNKMSWFTLTLQISVRSLSNIRSLSLIDWNLGSISILGILQTLENLHLSGCSISELPNEITELEKLRQLQLEYCRIERNNPFEVIGRCSQLEELFFSNNKFSVLDNANEVEAIHRIPTFPILNRYHLEKDDEMDDSVSKIVCLPNIDALVSEATFKYLVQGAEILQLSEIVGEWRNLIPEIVPMEDNGMNDLIELSLMFCSKVKCLVNTKHSDCGVPNVFSKLVSLNLEDMDNLEDLCIGSLPLEFLKSLERLNLGVCVTLQGMLFKGKLNLCNLKIMQVGGCPILTSLFQPSTARSLVLLEELRIWKCEELANIITDGCGEMKYIFGGWEQEEDEVIVGSLQETHPSQECYRHTSSSRNGSKGKQQNSTNSKIFPWLCICRYHKKYGSKLRSVTNVKMPTGSIPGQDTGEIGKHFLTLESLCMKDSKVESIFHLDGFQIVERPSIMALQYLELENLPQMTNICVASEKSFTFQHLQTLLIVGCAKLEVIFPISVVRCLPELEVLEIIECKELKKIIEEDVENEKVSPQPCFPELVALVVRQCHKLKCFIASNDLPNLELLIINGASKLEELTGCEQRQGNDEIRRVQAMFPKLEAVIFKNLSSLCLEDGTLQTIRHRVVHNCPKLSLTSTTSLMEFKSNVFCGNYLEDRQINRLSWSYILEVFDRGTQEVTTDYLAEPETQRGSGSRLPSSQTNEEPKEEWDPMTKTTSQPSATSESELPSLQVNDANQSIVGNFSGTVHESKIAPHLQSLEEKPSSFCSPSSTESNEATVEECAQEVFNLTSKEEEIGVISADNIVMTQRNEEEPKKEFIGRASISEMPAISASTKDTDMIKGSYPNLSTIPLPKIHSNELVDGQLRVEPCLTNQQKILGETSIKRGVEEGGTSENAKMETLSTRLKPVISQPGSLVTPQQQSHPHSEIRLNQTETYANKQDDGHPINIQELRDNDLMSLFQPKEEDNLVVKVLADLEESLKMPLKDIACYDTNSLRLLTALNFLFRLSLEHVTISEGLNAIIGSLHNEFPSILRSFKQACAVLEEKEKSIKEELAKISKAKYFMDEAQKKEAMLKERMNRLEKEMKDCEADLSSLQEEKKKFVAETMGYEKEFETAGNDKSQMMEDQRKARHKLLEIDYQWSILCSQFENSLITANNPS</sequence>
<dbReference type="PANTHER" id="PTHR33463">
    <property type="entry name" value="NB-ARC DOMAIN-CONTAINING PROTEIN-RELATED"/>
    <property type="match status" value="1"/>
</dbReference>
<comment type="caution">
    <text evidence="5">The sequence shown here is derived from an EMBL/GenBank/DDBJ whole genome shotgun (WGS) entry which is preliminary data.</text>
</comment>
<evidence type="ECO:0000313" key="6">
    <source>
        <dbReference type="Proteomes" id="UP001367508"/>
    </source>
</evidence>
<feature type="coiled-coil region" evidence="2">
    <location>
        <begin position="1429"/>
        <end position="1501"/>
    </location>
</feature>
<reference evidence="5 6" key="1">
    <citation type="submission" date="2024-01" db="EMBL/GenBank/DDBJ databases">
        <title>The genomes of 5 underutilized Papilionoideae crops provide insights into root nodulation and disease resistanc.</title>
        <authorList>
            <person name="Jiang F."/>
        </authorList>
    </citation>
    <scope>NUCLEOTIDE SEQUENCE [LARGE SCALE GENOMIC DNA]</scope>
    <source>
        <strain evidence="5">LVBAO_FW01</strain>
        <tissue evidence="5">Leaves</tissue>
    </source>
</reference>
<dbReference type="Proteomes" id="UP001367508">
    <property type="component" value="Unassembled WGS sequence"/>
</dbReference>
<feature type="compositionally biased region" description="Polar residues" evidence="3">
    <location>
        <begin position="1085"/>
        <end position="1098"/>
    </location>
</feature>
<evidence type="ECO:0000256" key="2">
    <source>
        <dbReference type="SAM" id="Coils"/>
    </source>
</evidence>
<feature type="region of interest" description="Disordered" evidence="3">
    <location>
        <begin position="1080"/>
        <end position="1125"/>
    </location>
</feature>
<keyword evidence="1" id="KW-0611">Plant defense</keyword>
<evidence type="ECO:0000313" key="5">
    <source>
        <dbReference type="EMBL" id="KAK7358840.1"/>
    </source>
</evidence>
<protein>
    <recommendedName>
        <fullName evidence="4">Disease resistance protein At4g27190-like leucine-rich repeats domain-containing protein</fullName>
    </recommendedName>
</protein>
<feature type="compositionally biased region" description="Polar residues" evidence="3">
    <location>
        <begin position="121"/>
        <end position="140"/>
    </location>
</feature>
<evidence type="ECO:0000256" key="3">
    <source>
        <dbReference type="SAM" id="MobiDB-lite"/>
    </source>
</evidence>
<dbReference type="InterPro" id="IPR050905">
    <property type="entry name" value="Plant_NBS-LRR"/>
</dbReference>
<name>A0AAN9MQ20_CANGL</name>
<feature type="region of interest" description="Disordered" evidence="3">
    <location>
        <begin position="753"/>
        <end position="772"/>
    </location>
</feature>
<feature type="domain" description="Disease resistance protein At4g27190-like leucine-rich repeats" evidence="4">
    <location>
        <begin position="670"/>
        <end position="713"/>
    </location>
</feature>
<dbReference type="EMBL" id="JAYMYQ010000001">
    <property type="protein sequence ID" value="KAK7358840.1"/>
    <property type="molecule type" value="Genomic_DNA"/>
</dbReference>
<keyword evidence="6" id="KW-1185">Reference proteome</keyword>
<dbReference type="Pfam" id="PF23247">
    <property type="entry name" value="LRR_RPS2"/>
    <property type="match status" value="2"/>
</dbReference>
<gene>
    <name evidence="5" type="ORF">VNO77_00780</name>
</gene>
<dbReference type="SUPFAM" id="SSF52047">
    <property type="entry name" value="RNI-like"/>
    <property type="match status" value="2"/>
</dbReference>
<dbReference type="InterPro" id="IPR032675">
    <property type="entry name" value="LRR_dom_sf"/>
</dbReference>
<proteinExistence type="predicted"/>
<dbReference type="PANTHER" id="PTHR33463:SF105">
    <property type="entry name" value="AND NB-ARC DOMAIN DISEASE RESISTANCE PROTEIN, PUTATIVE-RELATED"/>
    <property type="match status" value="1"/>
</dbReference>
<evidence type="ECO:0000259" key="4">
    <source>
        <dbReference type="Pfam" id="PF23247"/>
    </source>
</evidence>
<evidence type="ECO:0000256" key="1">
    <source>
        <dbReference type="ARBA" id="ARBA00022821"/>
    </source>
</evidence>
<feature type="region of interest" description="Disordered" evidence="3">
    <location>
        <begin position="37"/>
        <end position="65"/>
    </location>
</feature>
<dbReference type="InterPro" id="IPR057135">
    <property type="entry name" value="At4g27190-like_LRR"/>
</dbReference>
<keyword evidence="2" id="KW-0175">Coiled coil</keyword>
<feature type="domain" description="Disease resistance protein At4g27190-like leucine-rich repeats" evidence="4">
    <location>
        <begin position="817"/>
        <end position="914"/>
    </location>
</feature>
<feature type="compositionally biased region" description="Polar residues" evidence="3">
    <location>
        <begin position="1109"/>
        <end position="1125"/>
    </location>
</feature>
<feature type="region of interest" description="Disordered" evidence="3">
    <location>
        <begin position="109"/>
        <end position="140"/>
    </location>
</feature>
<organism evidence="5 6">
    <name type="scientific">Canavalia gladiata</name>
    <name type="common">Sword bean</name>
    <name type="synonym">Dolichos gladiatus</name>
    <dbReference type="NCBI Taxonomy" id="3824"/>
    <lineage>
        <taxon>Eukaryota</taxon>
        <taxon>Viridiplantae</taxon>
        <taxon>Streptophyta</taxon>
        <taxon>Embryophyta</taxon>
        <taxon>Tracheophyta</taxon>
        <taxon>Spermatophyta</taxon>
        <taxon>Magnoliopsida</taxon>
        <taxon>eudicotyledons</taxon>
        <taxon>Gunneridae</taxon>
        <taxon>Pentapetalae</taxon>
        <taxon>rosids</taxon>
        <taxon>fabids</taxon>
        <taxon>Fabales</taxon>
        <taxon>Fabaceae</taxon>
        <taxon>Papilionoideae</taxon>
        <taxon>50 kb inversion clade</taxon>
        <taxon>NPAAA clade</taxon>
        <taxon>indigoferoid/millettioid clade</taxon>
        <taxon>Phaseoleae</taxon>
        <taxon>Canavalia</taxon>
    </lineage>
</organism>
<accession>A0AAN9MQ20</accession>
<dbReference type="Gene3D" id="3.80.10.10">
    <property type="entry name" value="Ribonuclease Inhibitor"/>
    <property type="match status" value="2"/>
</dbReference>